<name>A0A5J5IFV7_9BACT</name>
<sequence>MNFKMLYKSSSLKKPIMKYYNRKIGLFVLPFTIISLISLNCSAQISAIPLNTEPKAFAISYVKPTEFDNPQLIKGLEIIDSDNRRFIQLKGGSNYGLAEDYFVQPTGKYNVSVYYMADSLEKSEVKVMINRRLAGSVVFGSNKFAGSSSHKTFARINIEKWSRIDLEFNKKGSGKCRIEKVIFTPTGAFDGKLKSLSEPKSLKLYQTSDERLFGRAMLSDFVNSRIDSLMAKRVNLLSTLKTPTEWQENQNKTRSQLEKFFGKFPERTPLHPHITGKIIHDKYTVERLYFQSQPGYYVTANLYIPTNRKGPLPAVLLTSGHSSPGKAYSRYQTASIGLALKGYIVLAIDPMGQGERFEYLDPKSKEITIQGPVDEHYYLGRPSFLVNWTLSGLRVWDCIRAVDYLVSRREVDTSKIAAVGNSGGGQMALLITAVDTRIKVCAAGHPGGQMEKNYLPGQNLIDRQIFSLIAPRPVRVIVGEKSGEAAFHRKKIEDIQLFNEGLGFDKNRAQIVIVDGVHDLKYPKREKVYEWLNHWFDKEVEGATEPAIQTEEPEALWATKSGLTLTSLGGETGQTLNAKRLKEIYKPASNIIELKERIAKRIGLSLNEKKAQLKTHSSGTYYYGDLSVEKLTYHSEEGVEIPSLLITPKNVKAESPVYIYASDRGKPTQFEDMDVPFQLAKRGYIVLAIDVRGIGETSPTPSLPLTVKYSDCTPFQWFHDRLAIESPGFGRTMLAMRTYDVMRGIDFVKSQKEFEGKRVVVYGKGLGGLWALLASIYDSRVNGVVTDGTLASYKLLITNKYYKVPSAYFWVPGAVCDFDIPDLARLTLKQQIWINPISGLGENLSSFNAVSIIGSNKNIHIVTSGKTSDALNDLKLFN</sequence>
<dbReference type="AlphaFoldDB" id="A0A5J5IFV7"/>
<dbReference type="EMBL" id="VYQF01000003">
    <property type="protein sequence ID" value="KAA9038669.1"/>
    <property type="molecule type" value="Genomic_DNA"/>
</dbReference>
<dbReference type="Proteomes" id="UP000326903">
    <property type="component" value="Unassembled WGS sequence"/>
</dbReference>
<evidence type="ECO:0000313" key="2">
    <source>
        <dbReference type="EMBL" id="KAA9038669.1"/>
    </source>
</evidence>
<dbReference type="InterPro" id="IPR050261">
    <property type="entry name" value="FrsA_esterase"/>
</dbReference>
<comment type="caution">
    <text evidence="2">The sequence shown here is derived from an EMBL/GenBank/DDBJ whole genome shotgun (WGS) entry which is preliminary data.</text>
</comment>
<dbReference type="Pfam" id="PF05448">
    <property type="entry name" value="AXE1"/>
    <property type="match status" value="1"/>
</dbReference>
<accession>A0A5J5IFV7</accession>
<organism evidence="2 3">
    <name type="scientific">Ginsengibacter hankyongi</name>
    <dbReference type="NCBI Taxonomy" id="2607284"/>
    <lineage>
        <taxon>Bacteria</taxon>
        <taxon>Pseudomonadati</taxon>
        <taxon>Bacteroidota</taxon>
        <taxon>Chitinophagia</taxon>
        <taxon>Chitinophagales</taxon>
        <taxon>Chitinophagaceae</taxon>
        <taxon>Ginsengibacter</taxon>
    </lineage>
</organism>
<dbReference type="PANTHER" id="PTHR22946">
    <property type="entry name" value="DIENELACTONE HYDROLASE DOMAIN-CONTAINING PROTEIN-RELATED"/>
    <property type="match status" value="1"/>
</dbReference>
<dbReference type="Gene3D" id="3.40.50.1820">
    <property type="entry name" value="alpha/beta hydrolase"/>
    <property type="match status" value="2"/>
</dbReference>
<dbReference type="GO" id="GO:0052689">
    <property type="term" value="F:carboxylic ester hydrolase activity"/>
    <property type="evidence" value="ECO:0007669"/>
    <property type="project" value="UniProtKB-ARBA"/>
</dbReference>
<gene>
    <name evidence="2" type="ORF">FW778_14065</name>
</gene>
<reference evidence="2 3" key="1">
    <citation type="submission" date="2019-09" db="EMBL/GenBank/DDBJ databases">
        <title>Draft genome sequence of Ginsengibacter sp. BR5-29.</title>
        <authorList>
            <person name="Im W.-T."/>
        </authorList>
    </citation>
    <scope>NUCLEOTIDE SEQUENCE [LARGE SCALE GENOMIC DNA]</scope>
    <source>
        <strain evidence="2 3">BR5-29</strain>
    </source>
</reference>
<dbReference type="InterPro" id="IPR029058">
    <property type="entry name" value="AB_hydrolase_fold"/>
</dbReference>
<feature type="domain" description="Acetyl xylan esterase" evidence="1">
    <location>
        <begin position="285"/>
        <end position="446"/>
    </location>
</feature>
<keyword evidence="3" id="KW-1185">Reference proteome</keyword>
<proteinExistence type="predicted"/>
<dbReference type="InterPro" id="IPR008391">
    <property type="entry name" value="AXE1_dom"/>
</dbReference>
<protein>
    <submittedName>
        <fullName evidence="2">Prolyl oligopeptidase family serine peptidase</fullName>
    </submittedName>
</protein>
<evidence type="ECO:0000259" key="1">
    <source>
        <dbReference type="Pfam" id="PF05448"/>
    </source>
</evidence>
<dbReference type="SUPFAM" id="SSF53474">
    <property type="entry name" value="alpha/beta-Hydrolases"/>
    <property type="match status" value="2"/>
</dbReference>
<dbReference type="PANTHER" id="PTHR22946:SF8">
    <property type="entry name" value="ACETYL XYLAN ESTERASE DOMAIN-CONTAINING PROTEIN"/>
    <property type="match status" value="1"/>
</dbReference>
<evidence type="ECO:0000313" key="3">
    <source>
        <dbReference type="Proteomes" id="UP000326903"/>
    </source>
</evidence>